<evidence type="ECO:0000256" key="1">
    <source>
        <dbReference type="SAM" id="MobiDB-lite"/>
    </source>
</evidence>
<evidence type="ECO:0000313" key="2">
    <source>
        <dbReference type="EMBL" id="RPA90905.1"/>
    </source>
</evidence>
<name>A0A3N4IYI9_9PEZI</name>
<dbReference type="Proteomes" id="UP000276215">
    <property type="component" value="Unassembled WGS sequence"/>
</dbReference>
<reference evidence="2 3" key="1">
    <citation type="journal article" date="2018" name="Nat. Ecol. Evol.">
        <title>Pezizomycetes genomes reveal the molecular basis of ectomycorrhizal truffle lifestyle.</title>
        <authorList>
            <person name="Murat C."/>
            <person name="Payen T."/>
            <person name="Noel B."/>
            <person name="Kuo A."/>
            <person name="Morin E."/>
            <person name="Chen J."/>
            <person name="Kohler A."/>
            <person name="Krizsan K."/>
            <person name="Balestrini R."/>
            <person name="Da Silva C."/>
            <person name="Montanini B."/>
            <person name="Hainaut M."/>
            <person name="Levati E."/>
            <person name="Barry K.W."/>
            <person name="Belfiori B."/>
            <person name="Cichocki N."/>
            <person name="Clum A."/>
            <person name="Dockter R.B."/>
            <person name="Fauchery L."/>
            <person name="Guy J."/>
            <person name="Iotti M."/>
            <person name="Le Tacon F."/>
            <person name="Lindquist E.A."/>
            <person name="Lipzen A."/>
            <person name="Malagnac F."/>
            <person name="Mello A."/>
            <person name="Molinier V."/>
            <person name="Miyauchi S."/>
            <person name="Poulain J."/>
            <person name="Riccioni C."/>
            <person name="Rubini A."/>
            <person name="Sitrit Y."/>
            <person name="Splivallo R."/>
            <person name="Traeger S."/>
            <person name="Wang M."/>
            <person name="Zifcakova L."/>
            <person name="Wipf D."/>
            <person name="Zambonelli A."/>
            <person name="Paolocci F."/>
            <person name="Nowrousian M."/>
            <person name="Ottonello S."/>
            <person name="Baldrian P."/>
            <person name="Spatafora J.W."/>
            <person name="Henrissat B."/>
            <person name="Nagy L.G."/>
            <person name="Aury J.M."/>
            <person name="Wincker P."/>
            <person name="Grigoriev I.V."/>
            <person name="Bonfante P."/>
            <person name="Martin F.M."/>
        </authorList>
    </citation>
    <scope>NUCLEOTIDE SEQUENCE [LARGE SCALE GENOMIC DNA]</scope>
    <source>
        <strain evidence="2 3">120613-1</strain>
    </source>
</reference>
<feature type="region of interest" description="Disordered" evidence="1">
    <location>
        <begin position="1"/>
        <end position="51"/>
    </location>
</feature>
<dbReference type="AlphaFoldDB" id="A0A3N4IYI9"/>
<accession>A0A3N4IYI9</accession>
<sequence>MSFPDSQTVKKKSTSWPPATSHYQDQKPPRKHSGTKENHPEASQQKPSPTT</sequence>
<proteinExistence type="predicted"/>
<feature type="compositionally biased region" description="Polar residues" evidence="1">
    <location>
        <begin position="41"/>
        <end position="51"/>
    </location>
</feature>
<dbReference type="EMBL" id="ML120510">
    <property type="protein sequence ID" value="RPA90905.1"/>
    <property type="molecule type" value="Genomic_DNA"/>
</dbReference>
<feature type="compositionally biased region" description="Basic and acidic residues" evidence="1">
    <location>
        <begin position="24"/>
        <end position="40"/>
    </location>
</feature>
<feature type="compositionally biased region" description="Polar residues" evidence="1">
    <location>
        <begin position="14"/>
        <end position="23"/>
    </location>
</feature>
<evidence type="ECO:0000313" key="3">
    <source>
        <dbReference type="Proteomes" id="UP000276215"/>
    </source>
</evidence>
<gene>
    <name evidence="2" type="ORF">L873DRAFT_1820300</name>
</gene>
<organism evidence="2 3">
    <name type="scientific">Choiromyces venosus 120613-1</name>
    <dbReference type="NCBI Taxonomy" id="1336337"/>
    <lineage>
        <taxon>Eukaryota</taxon>
        <taxon>Fungi</taxon>
        <taxon>Dikarya</taxon>
        <taxon>Ascomycota</taxon>
        <taxon>Pezizomycotina</taxon>
        <taxon>Pezizomycetes</taxon>
        <taxon>Pezizales</taxon>
        <taxon>Tuberaceae</taxon>
        <taxon>Choiromyces</taxon>
    </lineage>
</organism>
<protein>
    <submittedName>
        <fullName evidence="2">Uncharacterized protein</fullName>
    </submittedName>
</protein>
<keyword evidence="3" id="KW-1185">Reference proteome</keyword>